<feature type="transmembrane region" description="Helical" evidence="1">
    <location>
        <begin position="133"/>
        <end position="152"/>
    </location>
</feature>
<organism evidence="2 3">
    <name type="scientific">Algoriphagus chordae</name>
    <dbReference type="NCBI Taxonomy" id="237019"/>
    <lineage>
        <taxon>Bacteria</taxon>
        <taxon>Pseudomonadati</taxon>
        <taxon>Bacteroidota</taxon>
        <taxon>Cytophagia</taxon>
        <taxon>Cytophagales</taxon>
        <taxon>Cyclobacteriaceae</taxon>
        <taxon>Algoriphagus</taxon>
    </lineage>
</organism>
<protein>
    <submittedName>
        <fullName evidence="2">Uncharacterized membrane protein HdeD (DUF308 family)</fullName>
    </submittedName>
</protein>
<proteinExistence type="predicted"/>
<keyword evidence="1" id="KW-1133">Transmembrane helix</keyword>
<evidence type="ECO:0000313" key="2">
    <source>
        <dbReference type="EMBL" id="PZX52547.1"/>
    </source>
</evidence>
<dbReference type="RefSeq" id="WP_111318576.1">
    <property type="nucleotide sequence ID" value="NZ_QKZT01000007.1"/>
</dbReference>
<feature type="transmembrane region" description="Helical" evidence="1">
    <location>
        <begin position="12"/>
        <end position="34"/>
    </location>
</feature>
<keyword evidence="3" id="KW-1185">Reference proteome</keyword>
<dbReference type="EMBL" id="QKZT01000007">
    <property type="protein sequence ID" value="PZX52547.1"/>
    <property type="molecule type" value="Genomic_DNA"/>
</dbReference>
<comment type="caution">
    <text evidence="2">The sequence shown here is derived from an EMBL/GenBank/DDBJ whole genome shotgun (WGS) entry which is preliminary data.</text>
</comment>
<dbReference type="GO" id="GO:0005886">
    <property type="term" value="C:plasma membrane"/>
    <property type="evidence" value="ECO:0007669"/>
    <property type="project" value="TreeGrafter"/>
</dbReference>
<feature type="transmembrane region" description="Helical" evidence="1">
    <location>
        <begin position="158"/>
        <end position="178"/>
    </location>
</feature>
<dbReference type="Pfam" id="PF03729">
    <property type="entry name" value="DUF308"/>
    <property type="match status" value="2"/>
</dbReference>
<evidence type="ECO:0000256" key="1">
    <source>
        <dbReference type="SAM" id="Phobius"/>
    </source>
</evidence>
<keyword evidence="1" id="KW-0812">Transmembrane</keyword>
<feature type="transmembrane region" description="Helical" evidence="1">
    <location>
        <begin position="103"/>
        <end position="121"/>
    </location>
</feature>
<accession>A0A2W7RA58</accession>
<dbReference type="PANTHER" id="PTHR34989:SF1">
    <property type="entry name" value="PROTEIN HDED"/>
    <property type="match status" value="1"/>
</dbReference>
<dbReference type="InterPro" id="IPR005325">
    <property type="entry name" value="DUF308_memb"/>
</dbReference>
<dbReference type="Proteomes" id="UP000248882">
    <property type="component" value="Unassembled WGS sequence"/>
</dbReference>
<dbReference type="PANTHER" id="PTHR34989">
    <property type="entry name" value="PROTEIN HDED"/>
    <property type="match status" value="1"/>
</dbReference>
<feature type="transmembrane region" description="Helical" evidence="1">
    <location>
        <begin position="73"/>
        <end position="91"/>
    </location>
</feature>
<evidence type="ECO:0000313" key="3">
    <source>
        <dbReference type="Proteomes" id="UP000248882"/>
    </source>
</evidence>
<dbReference type="OrthoDB" id="7059775at2"/>
<feature type="transmembrane region" description="Helical" evidence="1">
    <location>
        <begin position="40"/>
        <end position="61"/>
    </location>
</feature>
<reference evidence="2 3" key="1">
    <citation type="submission" date="2018-06" db="EMBL/GenBank/DDBJ databases">
        <title>Genomic Encyclopedia of Archaeal and Bacterial Type Strains, Phase II (KMG-II): from individual species to whole genera.</title>
        <authorList>
            <person name="Goeker M."/>
        </authorList>
    </citation>
    <scope>NUCLEOTIDE SEQUENCE [LARGE SCALE GENOMIC DNA]</scope>
    <source>
        <strain evidence="2 3">DSM 19830</strain>
    </source>
</reference>
<name>A0A2W7RA58_9BACT</name>
<gene>
    <name evidence="2" type="ORF">LV85_01849</name>
</gene>
<keyword evidence="1" id="KW-0472">Membrane</keyword>
<dbReference type="AlphaFoldDB" id="A0A2W7RA58"/>
<dbReference type="InterPro" id="IPR052712">
    <property type="entry name" value="Acid_resist_chaperone_HdeD"/>
</dbReference>
<sequence>MPTQPLKSIKKALSHWYLITIIGVIFVLLGIWVFRTPLASYLVLATFFSISFLLSGIAEISFALGNKDTIDNWGWFLASGIFSALIGVLLLSNPALSMATLPLYVGFGIMFRAIAGVSFAFSLKDHGDEYQSMLWMSILGVVLAFLLIWNPAVIGLTLVTMTALTFIFIGAGVIWFSLKLKKLHKVSGNIKETIEQRDL</sequence>